<comment type="cofactor">
    <cofactor evidence="1">
        <name>heme</name>
        <dbReference type="ChEBI" id="CHEBI:30413"/>
    </cofactor>
</comment>
<dbReference type="InterPro" id="IPR036396">
    <property type="entry name" value="Cyt_P450_sf"/>
</dbReference>
<name>A0A8E2EIM3_9PEZI</name>
<dbReference type="Pfam" id="PF00067">
    <property type="entry name" value="p450"/>
    <property type="match status" value="1"/>
</dbReference>
<dbReference type="Gene3D" id="1.10.630.10">
    <property type="entry name" value="Cytochrome P450"/>
    <property type="match status" value="1"/>
</dbReference>
<dbReference type="InterPro" id="IPR001128">
    <property type="entry name" value="Cyt_P450"/>
</dbReference>
<protein>
    <submittedName>
        <fullName evidence="10">Cytochrome P450</fullName>
    </submittedName>
</protein>
<evidence type="ECO:0000256" key="6">
    <source>
        <dbReference type="ARBA" id="ARBA00023004"/>
    </source>
</evidence>
<dbReference type="GO" id="GO:0004497">
    <property type="term" value="F:monooxygenase activity"/>
    <property type="evidence" value="ECO:0007669"/>
    <property type="project" value="UniProtKB-KW"/>
</dbReference>
<sequence length="549" mass="60962">MSLPTEVLLNPMLIVSIFLVAATILFFRTTLYASFPGSIPWVGCRKELFSKPRANIRELRHALQFLDEGYANYSKHDKPFVTPNVTMYPEILLPPAHIPWLFNQPDDVLSARAVQGSLIASDYILPHLAFDSDLHVEVARSILTRQLGAFMEVMVEETRIAMDEVLGLDTENWNEVGVSKAVRDILLRVNARVSVGLPLCRDKRYLELSYRLSTAVAICGSLIRALVPNIVKPISCPLFALPCRWYAWRSNRYLFPIISSRIATLELEKSSLDPSSSISQKDPPPNDLLQGVILAALASPSKAHHSLHIISAIFAMLSMAATHPLHITAVHALLDLLSHHSSPYPLDHIREEASRVLTTHSETWTRTAVRQLHRADSAIRESMRFTTLGGRGSMRQVMPAGGIQLPSGETVSQGLWIGAPVHSIHHDSAFYPDATTYQPFRFSATQEKTQLAETDTGAAPETQAKTPANTLLSLTTTSPAFLAFSHGRHACPGRFYAAQLLKLFIAELALRYDIKPLEKRPENIRMSDLTLPPGGVVIMVRRRKGNLEA</sequence>
<dbReference type="EMBL" id="KV744836">
    <property type="protein sequence ID" value="OCK84488.1"/>
    <property type="molecule type" value="Genomic_DNA"/>
</dbReference>
<organism evidence="10 11">
    <name type="scientific">Lepidopterella palustris CBS 459.81</name>
    <dbReference type="NCBI Taxonomy" id="1314670"/>
    <lineage>
        <taxon>Eukaryota</taxon>
        <taxon>Fungi</taxon>
        <taxon>Dikarya</taxon>
        <taxon>Ascomycota</taxon>
        <taxon>Pezizomycotina</taxon>
        <taxon>Dothideomycetes</taxon>
        <taxon>Pleosporomycetidae</taxon>
        <taxon>Mytilinidiales</taxon>
        <taxon>Argynnaceae</taxon>
        <taxon>Lepidopterella</taxon>
    </lineage>
</organism>
<evidence type="ECO:0000256" key="5">
    <source>
        <dbReference type="ARBA" id="ARBA00023002"/>
    </source>
</evidence>
<evidence type="ECO:0000256" key="1">
    <source>
        <dbReference type="ARBA" id="ARBA00001971"/>
    </source>
</evidence>
<keyword evidence="6 8" id="KW-0408">Iron</keyword>
<dbReference type="SUPFAM" id="SSF48264">
    <property type="entry name" value="Cytochrome P450"/>
    <property type="match status" value="1"/>
</dbReference>
<dbReference type="CDD" id="cd11041">
    <property type="entry name" value="CYP503A1-like"/>
    <property type="match status" value="1"/>
</dbReference>
<evidence type="ECO:0000256" key="2">
    <source>
        <dbReference type="ARBA" id="ARBA00010617"/>
    </source>
</evidence>
<keyword evidence="11" id="KW-1185">Reference proteome</keyword>
<dbReference type="GO" id="GO:0020037">
    <property type="term" value="F:heme binding"/>
    <property type="evidence" value="ECO:0007669"/>
    <property type="project" value="InterPro"/>
</dbReference>
<dbReference type="GO" id="GO:0016705">
    <property type="term" value="F:oxidoreductase activity, acting on paired donors, with incorporation or reduction of molecular oxygen"/>
    <property type="evidence" value="ECO:0007669"/>
    <property type="project" value="InterPro"/>
</dbReference>
<comment type="similarity">
    <text evidence="2 8">Belongs to the cytochrome P450 family.</text>
</comment>
<feature type="transmembrane region" description="Helical" evidence="9">
    <location>
        <begin position="12"/>
        <end position="31"/>
    </location>
</feature>
<reference evidence="10 11" key="1">
    <citation type="journal article" date="2016" name="Nat. Commun.">
        <title>Ectomycorrhizal ecology is imprinted in the genome of the dominant symbiotic fungus Cenococcum geophilum.</title>
        <authorList>
            <consortium name="DOE Joint Genome Institute"/>
            <person name="Peter M."/>
            <person name="Kohler A."/>
            <person name="Ohm R.A."/>
            <person name="Kuo A."/>
            <person name="Krutzmann J."/>
            <person name="Morin E."/>
            <person name="Arend M."/>
            <person name="Barry K.W."/>
            <person name="Binder M."/>
            <person name="Choi C."/>
            <person name="Clum A."/>
            <person name="Copeland A."/>
            <person name="Grisel N."/>
            <person name="Haridas S."/>
            <person name="Kipfer T."/>
            <person name="LaButti K."/>
            <person name="Lindquist E."/>
            <person name="Lipzen A."/>
            <person name="Maire R."/>
            <person name="Meier B."/>
            <person name="Mihaltcheva S."/>
            <person name="Molinier V."/>
            <person name="Murat C."/>
            <person name="Poggeler S."/>
            <person name="Quandt C.A."/>
            <person name="Sperisen C."/>
            <person name="Tritt A."/>
            <person name="Tisserant E."/>
            <person name="Crous P.W."/>
            <person name="Henrissat B."/>
            <person name="Nehls U."/>
            <person name="Egli S."/>
            <person name="Spatafora J.W."/>
            <person name="Grigoriev I.V."/>
            <person name="Martin F.M."/>
        </authorList>
    </citation>
    <scope>NUCLEOTIDE SEQUENCE [LARGE SCALE GENOMIC DNA]</scope>
    <source>
        <strain evidence="10 11">CBS 459.81</strain>
    </source>
</reference>
<dbReference type="OrthoDB" id="1844152at2759"/>
<keyword evidence="9" id="KW-0812">Transmembrane</keyword>
<keyword evidence="3 8" id="KW-0349">Heme</keyword>
<evidence type="ECO:0000313" key="10">
    <source>
        <dbReference type="EMBL" id="OCK84488.1"/>
    </source>
</evidence>
<dbReference type="Proteomes" id="UP000250266">
    <property type="component" value="Unassembled WGS sequence"/>
</dbReference>
<keyword evidence="4 8" id="KW-0479">Metal-binding</keyword>
<evidence type="ECO:0000256" key="7">
    <source>
        <dbReference type="ARBA" id="ARBA00023033"/>
    </source>
</evidence>
<evidence type="ECO:0000313" key="11">
    <source>
        <dbReference type="Proteomes" id="UP000250266"/>
    </source>
</evidence>
<dbReference type="InterPro" id="IPR017972">
    <property type="entry name" value="Cyt_P450_CS"/>
</dbReference>
<dbReference type="PANTHER" id="PTHR46206:SF1">
    <property type="entry name" value="P450, PUTATIVE (EUROFUNG)-RELATED"/>
    <property type="match status" value="1"/>
</dbReference>
<dbReference type="PANTHER" id="PTHR46206">
    <property type="entry name" value="CYTOCHROME P450"/>
    <property type="match status" value="1"/>
</dbReference>
<keyword evidence="9" id="KW-0472">Membrane</keyword>
<dbReference type="PROSITE" id="PS00086">
    <property type="entry name" value="CYTOCHROME_P450"/>
    <property type="match status" value="1"/>
</dbReference>
<dbReference type="GO" id="GO:0005506">
    <property type="term" value="F:iron ion binding"/>
    <property type="evidence" value="ECO:0007669"/>
    <property type="project" value="InterPro"/>
</dbReference>
<evidence type="ECO:0000256" key="4">
    <source>
        <dbReference type="ARBA" id="ARBA00022723"/>
    </source>
</evidence>
<evidence type="ECO:0000256" key="8">
    <source>
        <dbReference type="RuleBase" id="RU000461"/>
    </source>
</evidence>
<proteinExistence type="inferred from homology"/>
<keyword evidence="9" id="KW-1133">Transmembrane helix</keyword>
<feature type="non-terminal residue" evidence="10">
    <location>
        <position position="1"/>
    </location>
</feature>
<keyword evidence="5 8" id="KW-0560">Oxidoreductase</keyword>
<accession>A0A8E2EIM3</accession>
<gene>
    <name evidence="10" type="ORF">K432DRAFT_320214</name>
</gene>
<evidence type="ECO:0000256" key="9">
    <source>
        <dbReference type="SAM" id="Phobius"/>
    </source>
</evidence>
<dbReference type="AlphaFoldDB" id="A0A8E2EIM3"/>
<evidence type="ECO:0000256" key="3">
    <source>
        <dbReference type="ARBA" id="ARBA00022617"/>
    </source>
</evidence>
<keyword evidence="7 8" id="KW-0503">Monooxygenase</keyword>